<name>A0A2N0X8G6_9CORY</name>
<organism evidence="1 2">
    <name type="scientific">Corynebacterium mastitidis</name>
    <dbReference type="NCBI Taxonomy" id="161890"/>
    <lineage>
        <taxon>Bacteria</taxon>
        <taxon>Bacillati</taxon>
        <taxon>Actinomycetota</taxon>
        <taxon>Actinomycetes</taxon>
        <taxon>Mycobacteriales</taxon>
        <taxon>Corynebacteriaceae</taxon>
        <taxon>Corynebacterium</taxon>
    </lineage>
</organism>
<dbReference type="EMBL" id="PJAF01000008">
    <property type="protein sequence ID" value="PKF69002.1"/>
    <property type="molecule type" value="Genomic_DNA"/>
</dbReference>
<evidence type="ECO:0000313" key="1">
    <source>
        <dbReference type="EMBL" id="PKF69002.1"/>
    </source>
</evidence>
<dbReference type="Proteomes" id="UP000233249">
    <property type="component" value="Unassembled WGS sequence"/>
</dbReference>
<sequence length="146" mass="15777">MNPLSTIVDEAHRSGVVDDLTHFAEETVKAQSGITGMTLKTGLKAARAVDSGIVRRGVNLLLPEIADALNPQWEDYHAASDQAPDFGRYLAQDPQRSIDAILAVTDRYADKAGPLSSVYSALRGKATKLIEPTLPELGRILERHAS</sequence>
<dbReference type="RefSeq" id="WP_101173304.1">
    <property type="nucleotide sequence ID" value="NZ_JAKRKB010000006.1"/>
</dbReference>
<dbReference type="InterPro" id="IPR054211">
    <property type="entry name" value="DUF6918"/>
</dbReference>
<gene>
    <name evidence="1" type="ORF">CXB45_03990</name>
</gene>
<protein>
    <submittedName>
        <fullName evidence="1">Uncharacterized protein</fullName>
    </submittedName>
</protein>
<dbReference type="OrthoDB" id="530636at2"/>
<evidence type="ECO:0000313" key="2">
    <source>
        <dbReference type="Proteomes" id="UP000233249"/>
    </source>
</evidence>
<dbReference type="STRING" id="1121365.GCA_000375365_00889"/>
<proteinExistence type="predicted"/>
<accession>A0A2N0X8G6</accession>
<dbReference type="AlphaFoldDB" id="A0A2N0X8G6"/>
<dbReference type="Pfam" id="PF21893">
    <property type="entry name" value="DUF6918"/>
    <property type="match status" value="1"/>
</dbReference>
<reference evidence="1 2" key="1">
    <citation type="submission" date="2017-12" db="EMBL/GenBank/DDBJ databases">
        <title>Corynebacterium mastitidis 16-1433 Genome.</title>
        <authorList>
            <person name="Gulvik C.A."/>
        </authorList>
    </citation>
    <scope>NUCLEOTIDE SEQUENCE [LARGE SCALE GENOMIC DNA]</scope>
    <source>
        <strain evidence="1 2">16-1433</strain>
    </source>
</reference>
<comment type="caution">
    <text evidence="1">The sequence shown here is derived from an EMBL/GenBank/DDBJ whole genome shotgun (WGS) entry which is preliminary data.</text>
</comment>